<sequence>MKNLELEDWKNIFNIGFFLVVATIGILSYIQARKTLFSPIKTEIFKLQVEEFKKVLEVFNYKSQKQFDEETGIQEVLSINAYKMYLNYVDCFFKDQVKPSEKLVEELDSAIYGTVISKENFLKNFRYISAGEEMEKVIHINDRDPVEPALKLAKWHEYEQVEVHYTKKYDDAIEELSKLASSPLLPKELTEKIQKVIEINRKNLFLIESVLTEAAKKMPTKYKTIDQTLNFEPTWIWNEYNSSREDIDQSVSDILTYINEHLKIDEMMK</sequence>
<dbReference type="EMBL" id="AYSL01001166">
    <property type="protein sequence ID" value="KTF06411.1"/>
    <property type="molecule type" value="Genomic_DNA"/>
</dbReference>
<reference evidence="2" key="1">
    <citation type="submission" date="2013-11" db="EMBL/GenBank/DDBJ databases">
        <title>Microbial diversity, functional groups and degradation webs in Northern and Southern Mediterranean and Red Sea marine crude oil polluted sites.</title>
        <authorList>
            <person name="Daffonchio D."/>
            <person name="Mapelli F."/>
            <person name="Ferrer M."/>
            <person name="Richter M."/>
            <person name="Cherif A."/>
            <person name="Malkawi H.I."/>
            <person name="Yakimov M.M."/>
            <person name="Abdel-Fattah Y.R."/>
            <person name="Blaghen M."/>
            <person name="Golyshin P.N."/>
            <person name="Kalogerakis N."/>
            <person name="Boon N."/>
            <person name="Magagnini M."/>
            <person name="Fava F."/>
        </authorList>
    </citation>
    <scope>NUCLEOTIDE SEQUENCE</scope>
</reference>
<keyword evidence="1" id="KW-0812">Transmembrane</keyword>
<keyword evidence="1" id="KW-1133">Transmembrane helix</keyword>
<comment type="caution">
    <text evidence="2">The sequence shown here is derived from an EMBL/GenBank/DDBJ whole genome shotgun (WGS) entry which is preliminary data.</text>
</comment>
<name>A0A1B6NSW6_9ZZZZ</name>
<evidence type="ECO:0000313" key="2">
    <source>
        <dbReference type="EMBL" id="KTF06411.1"/>
    </source>
</evidence>
<proteinExistence type="predicted"/>
<feature type="transmembrane region" description="Helical" evidence="1">
    <location>
        <begin position="12"/>
        <end position="30"/>
    </location>
</feature>
<evidence type="ECO:0000256" key="1">
    <source>
        <dbReference type="SAM" id="Phobius"/>
    </source>
</evidence>
<dbReference type="AlphaFoldDB" id="A0A1B6NSW6"/>
<protein>
    <submittedName>
        <fullName evidence="2">Uncharacterized protein</fullName>
    </submittedName>
</protein>
<accession>A0A1B6NSW6</accession>
<keyword evidence="1" id="KW-0472">Membrane</keyword>
<gene>
    <name evidence="2" type="ORF">MGSAQ_002090</name>
</gene>
<organism evidence="2">
    <name type="scientific">marine sediment metagenome</name>
    <dbReference type="NCBI Taxonomy" id="412755"/>
    <lineage>
        <taxon>unclassified sequences</taxon>
        <taxon>metagenomes</taxon>
        <taxon>ecological metagenomes</taxon>
    </lineage>
</organism>